<dbReference type="GeneID" id="20661177"/>
<dbReference type="EMBL" id="JH159161">
    <property type="protein sequence ID" value="EGZ08289.1"/>
    <property type="molecule type" value="Genomic_DNA"/>
</dbReference>
<comment type="similarity">
    <text evidence="2">Belongs to the Necrosis inducing protein (NPP1) family.</text>
</comment>
<keyword evidence="4" id="KW-0843">Virulence</keyword>
<comment type="subcellular location">
    <subcellularLocation>
        <location evidence="1">Secreted</location>
    </subcellularLocation>
</comment>
<dbReference type="KEGG" id="psoj:PHYSODRAFT_527850"/>
<evidence type="ECO:0000256" key="4">
    <source>
        <dbReference type="ARBA" id="ARBA00023026"/>
    </source>
</evidence>
<dbReference type="GO" id="GO:0005576">
    <property type="term" value="C:extracellular region"/>
    <property type="evidence" value="ECO:0007669"/>
    <property type="project" value="UniProtKB-SubCell"/>
</dbReference>
<feature type="non-terminal residue" evidence="7">
    <location>
        <position position="1"/>
    </location>
</feature>
<dbReference type="RefSeq" id="XP_009536461.1">
    <property type="nucleotide sequence ID" value="XM_009538166.1"/>
</dbReference>
<dbReference type="PANTHER" id="PTHR33657:SF8">
    <property type="entry name" value="DOMAIN PROTEIN, PUTATIVE (AFU_ORTHOLOGUE AFUA_5G00600)-RELATED"/>
    <property type="match status" value="1"/>
</dbReference>
<keyword evidence="3" id="KW-0964">Secreted</keyword>
<dbReference type="InterPro" id="IPR008701">
    <property type="entry name" value="NPP1"/>
</dbReference>
<feature type="chain" id="PRO_5013198004" evidence="6">
    <location>
        <begin position="16"/>
        <end position="195"/>
    </location>
</feature>
<dbReference type="PIRSF" id="PIRSF029958">
    <property type="entry name" value="Necrosis-inducing_protein"/>
    <property type="match status" value="1"/>
</dbReference>
<accession>G5A8R3</accession>
<evidence type="ECO:0000256" key="3">
    <source>
        <dbReference type="ARBA" id="ARBA00022525"/>
    </source>
</evidence>
<organism evidence="7 8">
    <name type="scientific">Phytophthora sojae (strain P6497)</name>
    <name type="common">Soybean stem and root rot agent</name>
    <name type="synonym">Phytophthora megasperma f. sp. glycines</name>
    <dbReference type="NCBI Taxonomy" id="1094619"/>
    <lineage>
        <taxon>Eukaryota</taxon>
        <taxon>Sar</taxon>
        <taxon>Stramenopiles</taxon>
        <taxon>Oomycota</taxon>
        <taxon>Peronosporomycetes</taxon>
        <taxon>Peronosporales</taxon>
        <taxon>Peronosporaceae</taxon>
        <taxon>Phytophthora</taxon>
    </lineage>
</organism>
<gene>
    <name evidence="7" type="ORF">PHYSODRAFT_527850</name>
</gene>
<evidence type="ECO:0000256" key="2">
    <source>
        <dbReference type="ARBA" id="ARBA00009520"/>
    </source>
</evidence>
<protein>
    <submittedName>
        <fullName evidence="7">Necrosis inducing-like protein NPP1 type</fullName>
    </submittedName>
</protein>
<dbReference type="AlphaFoldDB" id="G5A8R3"/>
<proteinExistence type="inferred from homology"/>
<feature type="signal peptide" evidence="6">
    <location>
        <begin position="1"/>
        <end position="15"/>
    </location>
</feature>
<evidence type="ECO:0000256" key="6">
    <source>
        <dbReference type="SAM" id="SignalP"/>
    </source>
</evidence>
<dbReference type="Proteomes" id="UP000002640">
    <property type="component" value="Unassembled WGS sequence"/>
</dbReference>
<feature type="region of interest" description="Disordered" evidence="5">
    <location>
        <begin position="175"/>
        <end position="195"/>
    </location>
</feature>
<evidence type="ECO:0000313" key="8">
    <source>
        <dbReference type="Proteomes" id="UP000002640"/>
    </source>
</evidence>
<dbReference type="Pfam" id="PF05630">
    <property type="entry name" value="NPP1"/>
    <property type="match status" value="1"/>
</dbReference>
<name>G5A8R3_PHYSP</name>
<keyword evidence="8" id="KW-1185">Reference proteome</keyword>
<evidence type="ECO:0000256" key="1">
    <source>
        <dbReference type="ARBA" id="ARBA00004613"/>
    </source>
</evidence>
<evidence type="ECO:0000313" key="7">
    <source>
        <dbReference type="EMBL" id="EGZ08289.1"/>
    </source>
</evidence>
<dbReference type="PANTHER" id="PTHR33657">
    <property type="entry name" value="DOMAIN PROTEIN, PUTATIVE (AFU_ORTHOLOGUE AFUA_5G00600)-RELATED"/>
    <property type="match status" value="1"/>
</dbReference>
<evidence type="ECO:0000256" key="5">
    <source>
        <dbReference type="SAM" id="MobiDB-lite"/>
    </source>
</evidence>
<keyword evidence="6" id="KW-0732">Signal</keyword>
<reference evidence="7 8" key="1">
    <citation type="journal article" date="2006" name="Science">
        <title>Phytophthora genome sequences uncover evolutionary origins and mechanisms of pathogenesis.</title>
        <authorList>
            <person name="Tyler B.M."/>
            <person name="Tripathy S."/>
            <person name="Zhang X."/>
            <person name="Dehal P."/>
            <person name="Jiang R.H."/>
            <person name="Aerts A."/>
            <person name="Arredondo F.D."/>
            <person name="Baxter L."/>
            <person name="Bensasson D."/>
            <person name="Beynon J.L."/>
            <person name="Chapman J."/>
            <person name="Damasceno C.M."/>
            <person name="Dorrance A.E."/>
            <person name="Dou D."/>
            <person name="Dickerman A.W."/>
            <person name="Dubchak I.L."/>
            <person name="Garbelotto M."/>
            <person name="Gijzen M."/>
            <person name="Gordon S.G."/>
            <person name="Govers F."/>
            <person name="Grunwald N.J."/>
            <person name="Huang W."/>
            <person name="Ivors K.L."/>
            <person name="Jones R.W."/>
            <person name="Kamoun S."/>
            <person name="Krampis K."/>
            <person name="Lamour K.H."/>
            <person name="Lee M.K."/>
            <person name="McDonald W.H."/>
            <person name="Medina M."/>
            <person name="Meijer H.J."/>
            <person name="Nordberg E.K."/>
            <person name="Maclean D.J."/>
            <person name="Ospina-Giraldo M.D."/>
            <person name="Morris P.F."/>
            <person name="Phuntumart V."/>
            <person name="Putnam N.H."/>
            <person name="Rash S."/>
            <person name="Rose J.K."/>
            <person name="Sakihama Y."/>
            <person name="Salamov A.A."/>
            <person name="Savidor A."/>
            <person name="Scheuring C.F."/>
            <person name="Smith B.M."/>
            <person name="Sobral B.W."/>
            <person name="Terry A."/>
            <person name="Torto-Alalibo T.A."/>
            <person name="Win J."/>
            <person name="Xu Z."/>
            <person name="Zhang H."/>
            <person name="Grigoriev I.V."/>
            <person name="Rokhsar D.S."/>
            <person name="Boore J.L."/>
        </authorList>
    </citation>
    <scope>NUCLEOTIDE SEQUENCE [LARGE SCALE GENOMIC DNA]</scope>
    <source>
        <strain evidence="7 8">P6497</strain>
    </source>
</reference>
<dbReference type="SMR" id="G5A8R3"/>
<dbReference type="InParanoid" id="G5A8R3"/>
<sequence length="195" mass="21821">AILLAAVACFATAQAEVNWINHDEVQPFPELEPVGASEKAAVKFKPQLQISYGFHTYPAVRRDGAVSNGLKWGGKPDGECKGSAWGSQVYTRSDWYQGKWAIMYAWYFPKAWQENDLISHRHLWLYIVVWIDNPEAVNPAVLGVYVRTAGGSERRAPPDAKFFEGSSLKSEYYKSGKTGLQRTDKAPKAWRPASP</sequence>